<feature type="domain" description="HTH marR-type" evidence="4">
    <location>
        <begin position="8"/>
        <end position="140"/>
    </location>
</feature>
<dbReference type="CDD" id="cd00090">
    <property type="entry name" value="HTH_ARSR"/>
    <property type="match status" value="1"/>
</dbReference>
<dbReference type="InterPro" id="IPR011991">
    <property type="entry name" value="ArsR-like_HTH"/>
</dbReference>
<dbReference type="PRINTS" id="PR00598">
    <property type="entry name" value="HTHMARR"/>
</dbReference>
<dbReference type="InterPro" id="IPR036388">
    <property type="entry name" value="WH-like_DNA-bd_sf"/>
</dbReference>
<name>A0ABU2NAD2_9PSEU</name>
<evidence type="ECO:0000313" key="6">
    <source>
        <dbReference type="Proteomes" id="UP001183202"/>
    </source>
</evidence>
<keyword evidence="3" id="KW-0804">Transcription</keyword>
<keyword evidence="6" id="KW-1185">Reference proteome</keyword>
<reference evidence="6" key="1">
    <citation type="submission" date="2023-07" db="EMBL/GenBank/DDBJ databases">
        <title>30 novel species of actinomycetes from the DSMZ collection.</title>
        <authorList>
            <person name="Nouioui I."/>
        </authorList>
    </citation>
    <scope>NUCLEOTIDE SEQUENCE [LARGE SCALE GENOMIC DNA]</scope>
    <source>
        <strain evidence="6">DSM 45834</strain>
    </source>
</reference>
<protein>
    <submittedName>
        <fullName evidence="5">MarR family winged helix-turn-helix transcriptional regulator</fullName>
    </submittedName>
</protein>
<keyword evidence="2" id="KW-0238">DNA-binding</keyword>
<keyword evidence="1" id="KW-0805">Transcription regulation</keyword>
<evidence type="ECO:0000256" key="1">
    <source>
        <dbReference type="ARBA" id="ARBA00023015"/>
    </source>
</evidence>
<dbReference type="RefSeq" id="WP_311556237.1">
    <property type="nucleotide sequence ID" value="NZ_JAVREJ010000006.1"/>
</dbReference>
<evidence type="ECO:0000259" key="4">
    <source>
        <dbReference type="PROSITE" id="PS50995"/>
    </source>
</evidence>
<evidence type="ECO:0000256" key="2">
    <source>
        <dbReference type="ARBA" id="ARBA00023125"/>
    </source>
</evidence>
<dbReference type="Gene3D" id="1.10.10.10">
    <property type="entry name" value="Winged helix-like DNA-binding domain superfamily/Winged helix DNA-binding domain"/>
    <property type="match status" value="1"/>
</dbReference>
<dbReference type="PANTHER" id="PTHR33164">
    <property type="entry name" value="TRANSCRIPTIONAL REGULATOR, MARR FAMILY"/>
    <property type="match status" value="1"/>
</dbReference>
<dbReference type="PROSITE" id="PS50995">
    <property type="entry name" value="HTH_MARR_2"/>
    <property type="match status" value="1"/>
</dbReference>
<dbReference type="SUPFAM" id="SSF46785">
    <property type="entry name" value="Winged helix' DNA-binding domain"/>
    <property type="match status" value="1"/>
</dbReference>
<comment type="caution">
    <text evidence="5">The sequence shown here is derived from an EMBL/GenBank/DDBJ whole genome shotgun (WGS) entry which is preliminary data.</text>
</comment>
<evidence type="ECO:0000256" key="3">
    <source>
        <dbReference type="ARBA" id="ARBA00023163"/>
    </source>
</evidence>
<proteinExistence type="predicted"/>
<sequence>MTTPAAVEADLGWALGALMRTYLRTTAGALAEVPGGPRGYQVLTACLHEEPPTQLALARRLGLDRTVMTHLLDELEGAGLVERRPDPADRRARRIIATSAGAALLDELDGRLATVEDTVLTALDPAEREALRVLLSKAAIAGCPSADACTVAREMQDAGQLDGC</sequence>
<dbReference type="Proteomes" id="UP001183202">
    <property type="component" value="Unassembled WGS sequence"/>
</dbReference>
<gene>
    <name evidence="5" type="ORF">RM445_11860</name>
</gene>
<dbReference type="EMBL" id="JAVREJ010000006">
    <property type="protein sequence ID" value="MDT0350219.1"/>
    <property type="molecule type" value="Genomic_DNA"/>
</dbReference>
<dbReference type="SMART" id="SM00347">
    <property type="entry name" value="HTH_MARR"/>
    <property type="match status" value="1"/>
</dbReference>
<dbReference type="InterPro" id="IPR000835">
    <property type="entry name" value="HTH_MarR-typ"/>
</dbReference>
<dbReference type="PANTHER" id="PTHR33164:SF64">
    <property type="entry name" value="TRANSCRIPTIONAL REGULATOR SLYA"/>
    <property type="match status" value="1"/>
</dbReference>
<accession>A0ABU2NAD2</accession>
<evidence type="ECO:0000313" key="5">
    <source>
        <dbReference type="EMBL" id="MDT0350219.1"/>
    </source>
</evidence>
<dbReference type="InterPro" id="IPR039422">
    <property type="entry name" value="MarR/SlyA-like"/>
</dbReference>
<dbReference type="Pfam" id="PF01047">
    <property type="entry name" value="MarR"/>
    <property type="match status" value="1"/>
</dbReference>
<dbReference type="InterPro" id="IPR036390">
    <property type="entry name" value="WH_DNA-bd_sf"/>
</dbReference>
<organism evidence="5 6">
    <name type="scientific">Pseudonocardia charpentierae</name>
    <dbReference type="NCBI Taxonomy" id="3075545"/>
    <lineage>
        <taxon>Bacteria</taxon>
        <taxon>Bacillati</taxon>
        <taxon>Actinomycetota</taxon>
        <taxon>Actinomycetes</taxon>
        <taxon>Pseudonocardiales</taxon>
        <taxon>Pseudonocardiaceae</taxon>
        <taxon>Pseudonocardia</taxon>
    </lineage>
</organism>